<dbReference type="Pfam" id="PF20150">
    <property type="entry name" value="2EXR"/>
    <property type="match status" value="1"/>
</dbReference>
<dbReference type="GO" id="GO:0003723">
    <property type="term" value="F:RNA binding"/>
    <property type="evidence" value="ECO:0007669"/>
    <property type="project" value="UniProtKB-UniRule"/>
</dbReference>
<organism evidence="4 5">
    <name type="scientific">Phialocephala subalpina</name>
    <dbReference type="NCBI Taxonomy" id="576137"/>
    <lineage>
        <taxon>Eukaryota</taxon>
        <taxon>Fungi</taxon>
        <taxon>Dikarya</taxon>
        <taxon>Ascomycota</taxon>
        <taxon>Pezizomycotina</taxon>
        <taxon>Leotiomycetes</taxon>
        <taxon>Helotiales</taxon>
        <taxon>Mollisiaceae</taxon>
        <taxon>Phialocephala</taxon>
        <taxon>Phialocephala fortinii species complex</taxon>
    </lineage>
</organism>
<name>A0A1L7XB14_9HELO</name>
<dbReference type="CDD" id="cd00105">
    <property type="entry name" value="KH-I"/>
    <property type="match status" value="1"/>
</dbReference>
<evidence type="ECO:0000313" key="4">
    <source>
        <dbReference type="EMBL" id="CZR62209.1"/>
    </source>
</evidence>
<evidence type="ECO:0000259" key="3">
    <source>
        <dbReference type="Pfam" id="PF20150"/>
    </source>
</evidence>
<protein>
    <recommendedName>
        <fullName evidence="3">2EXR domain-containing protein</fullName>
    </recommendedName>
</protein>
<dbReference type="InterPro" id="IPR036612">
    <property type="entry name" value="KH_dom_type_1_sf"/>
</dbReference>
<dbReference type="SUPFAM" id="SSF54791">
    <property type="entry name" value="Eukaryotic type KH-domain (KH-domain type I)"/>
    <property type="match status" value="1"/>
</dbReference>
<dbReference type="PANTHER" id="PTHR35910">
    <property type="entry name" value="2EXR DOMAIN-CONTAINING PROTEIN"/>
    <property type="match status" value="1"/>
</dbReference>
<reference evidence="4 5" key="1">
    <citation type="submission" date="2016-03" db="EMBL/GenBank/DDBJ databases">
        <authorList>
            <person name="Ploux O."/>
        </authorList>
    </citation>
    <scope>NUCLEOTIDE SEQUENCE [LARGE SCALE GENOMIC DNA]</scope>
    <source>
        <strain evidence="4 5">UAMH 11012</strain>
    </source>
</reference>
<dbReference type="EMBL" id="FJOG01000020">
    <property type="protein sequence ID" value="CZR62209.1"/>
    <property type="molecule type" value="Genomic_DNA"/>
</dbReference>
<dbReference type="OrthoDB" id="3565000at2759"/>
<proteinExistence type="predicted"/>
<feature type="domain" description="2EXR" evidence="3">
    <location>
        <begin position="129"/>
        <end position="237"/>
    </location>
</feature>
<evidence type="ECO:0000256" key="1">
    <source>
        <dbReference type="PROSITE-ProRule" id="PRU00117"/>
    </source>
</evidence>
<dbReference type="InterPro" id="IPR045518">
    <property type="entry name" value="2EXR"/>
</dbReference>
<keyword evidence="5" id="KW-1185">Reference proteome</keyword>
<dbReference type="AlphaFoldDB" id="A0A1L7XB14"/>
<accession>A0A1L7XB14</accession>
<gene>
    <name evidence="4" type="ORF">PAC_12106</name>
</gene>
<evidence type="ECO:0000256" key="2">
    <source>
        <dbReference type="SAM" id="MobiDB-lite"/>
    </source>
</evidence>
<dbReference type="PANTHER" id="PTHR35910:SF6">
    <property type="entry name" value="2EXR DOMAIN-CONTAINING PROTEIN"/>
    <property type="match status" value="1"/>
</dbReference>
<keyword evidence="1" id="KW-0694">RNA-binding</keyword>
<dbReference type="PROSITE" id="PS50084">
    <property type="entry name" value="KH_TYPE_1"/>
    <property type="match status" value="1"/>
</dbReference>
<sequence>MIFFASKAVHRSSSSSTKKSKGKGKKFVPLDIWGASASSDMTSTPNHASASTQGSGLIIDTSSAFNGYSESFAHAGGSRFSRSRNQCSGMRPQVAQREGRDDISRQMENLSMGEDEGEVKKPSAPLESFHLFPDLPVELRLKIWGLVCEIHRLLEVSWDFQAKEPESKGSEHYYYRLAPISCLPPSLMHANQEARSESMRYYQQVVFTTKSKGQNTDSNYPRCEPIETWYNAKADVILFAKHTCMNTIVRFFQHQRLRIVQINNVAILLSGNTVNCHDWNRDDPIYNPDREDFAYGHAIAGGCTVMQAFHGIIRMWHGLMLFQMLKVSRRYSSSFRHFSPPSSQGRSTIASGPVKFHLLTLVRRGTPLPHCGKLNNWTRTEPIVDDEDSKEDASIDDQLSVEVNEGSPVVEEPADGDEYFDQRHNKHQIDKEPPTFHFVSFSPAPPAGYISDAVTINEVDLPYLNMHDWAPIKKIEFETGVHIKIPENDYIKQVKREVGFYGKKEAIAEAKEMVLRRVYLMADKKWKQSYKLRNRGYCGEGKVDYFGAGQSRTTAASKY</sequence>
<feature type="region of interest" description="Disordered" evidence="2">
    <location>
        <begin position="80"/>
        <end position="100"/>
    </location>
</feature>
<evidence type="ECO:0000313" key="5">
    <source>
        <dbReference type="Proteomes" id="UP000184330"/>
    </source>
</evidence>
<dbReference type="Proteomes" id="UP000184330">
    <property type="component" value="Unassembled WGS sequence"/>
</dbReference>
<dbReference type="Gene3D" id="3.30.1370.10">
    <property type="entry name" value="K Homology domain, type 1"/>
    <property type="match status" value="1"/>
</dbReference>